<evidence type="ECO:0000313" key="2">
    <source>
        <dbReference type="Proteomes" id="UP000230759"/>
    </source>
</evidence>
<organism evidence="1 2">
    <name type="scientific">Candidatus Woesebacteria bacterium CG22_combo_CG10-13_8_21_14_all_45_10</name>
    <dbReference type="NCBI Taxonomy" id="1975060"/>
    <lineage>
        <taxon>Bacteria</taxon>
        <taxon>Candidatus Woeseibacteriota</taxon>
    </lineage>
</organism>
<comment type="caution">
    <text evidence="1">The sequence shown here is derived from an EMBL/GenBank/DDBJ whole genome shotgun (WGS) entry which is preliminary data.</text>
</comment>
<reference evidence="1 2" key="1">
    <citation type="submission" date="2017-09" db="EMBL/GenBank/DDBJ databases">
        <title>Depth-based differentiation of microbial function through sediment-hosted aquifers and enrichment of novel symbionts in the deep terrestrial subsurface.</title>
        <authorList>
            <person name="Probst A.J."/>
            <person name="Ladd B."/>
            <person name="Jarett J.K."/>
            <person name="Geller-Mcgrath D.E."/>
            <person name="Sieber C.M."/>
            <person name="Emerson J.B."/>
            <person name="Anantharaman K."/>
            <person name="Thomas B.C."/>
            <person name="Malmstrom R."/>
            <person name="Stieglmeier M."/>
            <person name="Klingl A."/>
            <person name="Woyke T."/>
            <person name="Ryan C.M."/>
            <person name="Banfield J.F."/>
        </authorList>
    </citation>
    <scope>NUCLEOTIDE SEQUENCE [LARGE SCALE GENOMIC DNA]</scope>
    <source>
        <strain evidence="1">CG22_combo_CG10-13_8_21_14_all_45_10</strain>
    </source>
</reference>
<accession>A0A2H0BHF1</accession>
<dbReference type="Pfam" id="PF13177">
    <property type="entry name" value="DNA_pol3_delta2"/>
    <property type="match status" value="1"/>
</dbReference>
<dbReference type="Proteomes" id="UP000230759">
    <property type="component" value="Unassembled WGS sequence"/>
</dbReference>
<dbReference type="EMBL" id="PCSV01000034">
    <property type="protein sequence ID" value="PIP57106.1"/>
    <property type="molecule type" value="Genomic_DNA"/>
</dbReference>
<gene>
    <name evidence="1" type="ORF">COX04_01360</name>
</gene>
<proteinExistence type="predicted"/>
<sequence length="195" mass="21753">MHAYLLVGQDSSKLKTQSLKLANKLKAKILEFPLAKIEDARYLKSFVALKVSSPTAIYIDSIENATEEAQNAFLKNLEEPQPNLYYILTTQSPAAVLPTVVSRCEVAKIANSPQTTEYGKNIKPTLPDIDKIKDRGEAKEFVQNLINNWHFNLINNSRKQKQTAENLELALSALNNLKANGNVSLQLTDMVINLV</sequence>
<evidence type="ECO:0008006" key="3">
    <source>
        <dbReference type="Google" id="ProtNLM"/>
    </source>
</evidence>
<dbReference type="Gene3D" id="3.40.50.300">
    <property type="entry name" value="P-loop containing nucleotide triphosphate hydrolases"/>
    <property type="match status" value="1"/>
</dbReference>
<dbReference type="SUPFAM" id="SSF52540">
    <property type="entry name" value="P-loop containing nucleoside triphosphate hydrolases"/>
    <property type="match status" value="1"/>
</dbReference>
<dbReference type="InterPro" id="IPR027417">
    <property type="entry name" value="P-loop_NTPase"/>
</dbReference>
<dbReference type="AlphaFoldDB" id="A0A2H0BHF1"/>
<evidence type="ECO:0000313" key="1">
    <source>
        <dbReference type="EMBL" id="PIP57106.1"/>
    </source>
</evidence>
<protein>
    <recommendedName>
        <fullName evidence="3">DNA polymerase III subunit delta</fullName>
    </recommendedName>
</protein>
<name>A0A2H0BHF1_9BACT</name>